<keyword evidence="1" id="KW-0175">Coiled coil</keyword>
<feature type="compositionally biased region" description="Low complexity" evidence="2">
    <location>
        <begin position="129"/>
        <end position="143"/>
    </location>
</feature>
<keyword evidence="4" id="KW-1185">Reference proteome</keyword>
<proteinExistence type="predicted"/>
<protein>
    <submittedName>
        <fullName evidence="3">Uncharacterized protein</fullName>
    </submittedName>
</protein>
<gene>
    <name evidence="3" type="ORF">HAX54_009908</name>
</gene>
<evidence type="ECO:0000256" key="2">
    <source>
        <dbReference type="SAM" id="MobiDB-lite"/>
    </source>
</evidence>
<evidence type="ECO:0000256" key="1">
    <source>
        <dbReference type="SAM" id="Coils"/>
    </source>
</evidence>
<feature type="region of interest" description="Disordered" evidence="2">
    <location>
        <begin position="638"/>
        <end position="666"/>
    </location>
</feature>
<dbReference type="EMBL" id="JACEIK010000154">
    <property type="protein sequence ID" value="MCD7451180.1"/>
    <property type="molecule type" value="Genomic_DNA"/>
</dbReference>
<organism evidence="3 4">
    <name type="scientific">Datura stramonium</name>
    <name type="common">Jimsonweed</name>
    <name type="synonym">Common thornapple</name>
    <dbReference type="NCBI Taxonomy" id="4076"/>
    <lineage>
        <taxon>Eukaryota</taxon>
        <taxon>Viridiplantae</taxon>
        <taxon>Streptophyta</taxon>
        <taxon>Embryophyta</taxon>
        <taxon>Tracheophyta</taxon>
        <taxon>Spermatophyta</taxon>
        <taxon>Magnoliopsida</taxon>
        <taxon>eudicotyledons</taxon>
        <taxon>Gunneridae</taxon>
        <taxon>Pentapetalae</taxon>
        <taxon>asterids</taxon>
        <taxon>lamiids</taxon>
        <taxon>Solanales</taxon>
        <taxon>Solanaceae</taxon>
        <taxon>Solanoideae</taxon>
        <taxon>Datureae</taxon>
        <taxon>Datura</taxon>
    </lineage>
</organism>
<dbReference type="Proteomes" id="UP000823775">
    <property type="component" value="Unassembled WGS sequence"/>
</dbReference>
<evidence type="ECO:0000313" key="4">
    <source>
        <dbReference type="Proteomes" id="UP000823775"/>
    </source>
</evidence>
<comment type="caution">
    <text evidence="3">The sequence shown here is derived from an EMBL/GenBank/DDBJ whole genome shotgun (WGS) entry which is preliminary data.</text>
</comment>
<name>A0ABS8RWI0_DATST</name>
<accession>A0ABS8RWI0</accession>
<reference evidence="3 4" key="1">
    <citation type="journal article" date="2021" name="BMC Genomics">
        <title>Datura genome reveals duplications of psychoactive alkaloid biosynthetic genes and high mutation rate following tissue culture.</title>
        <authorList>
            <person name="Rajewski A."/>
            <person name="Carter-House D."/>
            <person name="Stajich J."/>
            <person name="Litt A."/>
        </authorList>
    </citation>
    <scope>NUCLEOTIDE SEQUENCE [LARGE SCALE GENOMIC DNA]</scope>
    <source>
        <strain evidence="3">AR-01</strain>
    </source>
</reference>
<dbReference type="InterPro" id="IPR043424">
    <property type="entry name" value="BLT-like"/>
</dbReference>
<feature type="region of interest" description="Disordered" evidence="2">
    <location>
        <begin position="125"/>
        <end position="177"/>
    </location>
</feature>
<feature type="compositionally biased region" description="Polar residues" evidence="2">
    <location>
        <begin position="638"/>
        <end position="648"/>
    </location>
</feature>
<dbReference type="PANTHER" id="PTHR31071">
    <property type="entry name" value="GB|AAF24581.1"/>
    <property type="match status" value="1"/>
</dbReference>
<feature type="coiled-coil region" evidence="1">
    <location>
        <begin position="346"/>
        <end position="430"/>
    </location>
</feature>
<feature type="coiled-coil region" evidence="1">
    <location>
        <begin position="250"/>
        <end position="277"/>
    </location>
</feature>
<evidence type="ECO:0000313" key="3">
    <source>
        <dbReference type="EMBL" id="MCD7451180.1"/>
    </source>
</evidence>
<dbReference type="PANTHER" id="PTHR31071:SF7">
    <property type="entry name" value="OS04G0382800 PROTEIN"/>
    <property type="match status" value="1"/>
</dbReference>
<sequence length="666" mass="74405">MPRQNQAMVEGLVPKIRKRGCSSSSSASSKVYNYRFKRAILVGKARNGLGLGLRGSRSSTPVPTWRATPLRNVVESPKQSLGGISQPVSARKLAATLWEMNEMPSPTLTEDLGKKKKMMMMKKEKLRAGHPGSGSVSGSLPPHLCDPSHSPVSERMDRSGTGSYQKRTSTTSRKQRTTDHNVGILDSLSSASLMELETRSRVQTPRGSVAGFGSRLKDISNALTTSKELLKIINRIWAHADQPSSSTSLVSALHTELERARLQVNQLIQDQRSDQNEINYLLKCFAEEKAAWKSKEQQAVEAAIESIANELEVERKLRRRFESLNKKLGKELSDTKASFMKAVKELESEKRAREVMEQVCDELARDIGEDRAEAEEMKRESAKVQEEIEQEREMLQLADRLREERAHMKLSEAKNHFEEKNSAIDKLRKQLEGFLGKKKTKGRGNGSLNCRNKEEMTASLSKALLGTHQNEEKEDDGEVENVADCGEDSAESDLHSIELNMDNSNKSYNWAYPSGVVRESKRISVEERRAGNSISGQPRRSAPIQRSISGGVVEYVNQAANLPTSADGLDRERLHELEKLGQRYSYLDEAQRLKAVKGLKDHLLASSGTGSCRDISSPIRQWEQPWPSRDPCATIQERSSIIQGSATKSRLGEVRGEGQSIRRSRR</sequence>